<reference evidence="2 3" key="1">
    <citation type="submission" date="2016-10" db="EMBL/GenBank/DDBJ databases">
        <title>Genome sequence of the ascomycete fungus Penicillium subrubescens.</title>
        <authorList>
            <person name="De Vries R.P."/>
            <person name="Peng M."/>
            <person name="Dilokpimol A."/>
            <person name="Hilden K."/>
            <person name="Makela M.R."/>
            <person name="Grigoriev I."/>
            <person name="Riley R."/>
            <person name="Granchi Z."/>
        </authorList>
    </citation>
    <scope>NUCLEOTIDE SEQUENCE [LARGE SCALE GENOMIC DNA]</scope>
    <source>
        <strain evidence="2 3">CBS 132785</strain>
    </source>
</reference>
<gene>
    <name evidence="2" type="ORF">PENSUB_9821</name>
</gene>
<evidence type="ECO:0000313" key="3">
    <source>
        <dbReference type="Proteomes" id="UP000186955"/>
    </source>
</evidence>
<comment type="caution">
    <text evidence="2">The sequence shown here is derived from an EMBL/GenBank/DDBJ whole genome shotgun (WGS) entry which is preliminary data.</text>
</comment>
<dbReference type="EMBL" id="MNBE01000683">
    <property type="protein sequence ID" value="OKO97895.1"/>
    <property type="molecule type" value="Genomic_DNA"/>
</dbReference>
<evidence type="ECO:0000313" key="2">
    <source>
        <dbReference type="EMBL" id="OKO97895.1"/>
    </source>
</evidence>
<evidence type="ECO:0000256" key="1">
    <source>
        <dbReference type="SAM" id="MobiDB-lite"/>
    </source>
</evidence>
<name>A0A1Q5TCD4_9EURO</name>
<dbReference type="AlphaFoldDB" id="A0A1Q5TCD4"/>
<feature type="compositionally biased region" description="Basic and acidic residues" evidence="1">
    <location>
        <begin position="225"/>
        <end position="240"/>
    </location>
</feature>
<feature type="region of interest" description="Disordered" evidence="1">
    <location>
        <begin position="187"/>
        <end position="246"/>
    </location>
</feature>
<accession>A0A1Q5TCD4</accession>
<keyword evidence="3" id="KW-1185">Reference proteome</keyword>
<organism evidence="2 3">
    <name type="scientific">Penicillium subrubescens</name>
    <dbReference type="NCBI Taxonomy" id="1316194"/>
    <lineage>
        <taxon>Eukaryota</taxon>
        <taxon>Fungi</taxon>
        <taxon>Dikarya</taxon>
        <taxon>Ascomycota</taxon>
        <taxon>Pezizomycotina</taxon>
        <taxon>Eurotiomycetes</taxon>
        <taxon>Eurotiomycetidae</taxon>
        <taxon>Eurotiales</taxon>
        <taxon>Aspergillaceae</taxon>
        <taxon>Penicillium</taxon>
    </lineage>
</organism>
<protein>
    <submittedName>
        <fullName evidence="2">Uncharacterized protein</fullName>
    </submittedName>
</protein>
<feature type="compositionally biased region" description="Basic and acidic residues" evidence="1">
    <location>
        <begin position="196"/>
        <end position="211"/>
    </location>
</feature>
<proteinExistence type="predicted"/>
<sequence length="246" mass="28006">MSEAPLPGGDDISWIEHPEPEDVITAEIVPDLLRIIGPIREKAFNPRIIRQSFKERGIYPVNSSRIVDNLANQQDPPELYTPELRSYIRTLSPEFLSSSVENSPPTTVEALERNHAKILRDLQVNSAKAQRNIAKNFKHQLDKLEELAITQDSLRRVRAAQDPQCRVYTKRQVKPLSQDGILRARDANRSIKKRKEKENAAEKRRIDKAAEKAYGFKPSQLSDETIQRAKDSAKEAKDNGELFNMG</sequence>
<dbReference type="Proteomes" id="UP000186955">
    <property type="component" value="Unassembled WGS sequence"/>
</dbReference>